<dbReference type="Proteomes" id="UP000529310">
    <property type="component" value="Unassembled WGS sequence"/>
</dbReference>
<accession>A0A7W4V265</accession>
<evidence type="ECO:0000313" key="2">
    <source>
        <dbReference type="Proteomes" id="UP000529310"/>
    </source>
</evidence>
<organism evidence="1 2">
    <name type="scientific">Microbacterium endophyticum</name>
    <dbReference type="NCBI Taxonomy" id="1526412"/>
    <lineage>
        <taxon>Bacteria</taxon>
        <taxon>Bacillati</taxon>
        <taxon>Actinomycetota</taxon>
        <taxon>Actinomycetes</taxon>
        <taxon>Micrococcales</taxon>
        <taxon>Microbacteriaceae</taxon>
        <taxon>Microbacterium</taxon>
    </lineage>
</organism>
<dbReference type="RefSeq" id="WP_165139642.1">
    <property type="nucleotide sequence ID" value="NZ_CP049255.1"/>
</dbReference>
<evidence type="ECO:0000313" key="1">
    <source>
        <dbReference type="EMBL" id="MBB2975497.1"/>
    </source>
</evidence>
<proteinExistence type="predicted"/>
<dbReference type="EMBL" id="JACHWQ010000002">
    <property type="protein sequence ID" value="MBB2975497.1"/>
    <property type="molecule type" value="Genomic_DNA"/>
</dbReference>
<gene>
    <name evidence="1" type="ORF">FHX49_001063</name>
</gene>
<dbReference type="AlphaFoldDB" id="A0A7W4V265"/>
<protein>
    <submittedName>
        <fullName evidence="1">Uncharacterized protein</fullName>
    </submittedName>
</protein>
<sequence length="201" mass="20813">MQKVTFAPGEVCTSVTVPTLGNDAPSASASAWFKGSVTNTTDVVMGANAFTRLTVREDDDEFEPVIADSDGVATASLAIAGDAKLGASDTTAVGAGSARVLITSVPVLAPTVTALEIDDTEYAEGDAITLTADVGGHATDSTVAHADRAPHDHRWNAVVHASASKRRAHHRTYGGLKLLRSDNGVLSHIVRRYPVVVAKGP</sequence>
<reference evidence="1 2" key="1">
    <citation type="submission" date="2020-08" db="EMBL/GenBank/DDBJ databases">
        <title>Sequencing the genomes of 1000 actinobacteria strains.</title>
        <authorList>
            <person name="Klenk H.-P."/>
        </authorList>
    </citation>
    <scope>NUCLEOTIDE SEQUENCE [LARGE SCALE GENOMIC DNA]</scope>
    <source>
        <strain evidence="1 2">DSM 27099</strain>
    </source>
</reference>
<name>A0A7W4V265_9MICO</name>
<comment type="caution">
    <text evidence="1">The sequence shown here is derived from an EMBL/GenBank/DDBJ whole genome shotgun (WGS) entry which is preliminary data.</text>
</comment>
<keyword evidence="2" id="KW-1185">Reference proteome</keyword>